<proteinExistence type="predicted"/>
<comment type="caution">
    <text evidence="1">The sequence shown here is derived from an EMBL/GenBank/DDBJ whole genome shotgun (WGS) entry which is preliminary data.</text>
</comment>
<accession>A0ABP0RCI8</accession>
<dbReference type="EMBL" id="CAXAMM010041214">
    <property type="protein sequence ID" value="CAK9098053.1"/>
    <property type="molecule type" value="Genomic_DNA"/>
</dbReference>
<reference evidence="1 2" key="1">
    <citation type="submission" date="2024-02" db="EMBL/GenBank/DDBJ databases">
        <authorList>
            <person name="Chen Y."/>
            <person name="Shah S."/>
            <person name="Dougan E. K."/>
            <person name="Thang M."/>
            <person name="Chan C."/>
        </authorList>
    </citation>
    <scope>NUCLEOTIDE SEQUENCE [LARGE SCALE GENOMIC DNA]</scope>
</reference>
<protein>
    <submittedName>
        <fullName evidence="1">Uncharacterized protein</fullName>
    </submittedName>
</protein>
<gene>
    <name evidence="1" type="ORF">SCF082_LOCUS45979</name>
</gene>
<organism evidence="1 2">
    <name type="scientific">Durusdinium trenchii</name>
    <dbReference type="NCBI Taxonomy" id="1381693"/>
    <lineage>
        <taxon>Eukaryota</taxon>
        <taxon>Sar</taxon>
        <taxon>Alveolata</taxon>
        <taxon>Dinophyceae</taxon>
        <taxon>Suessiales</taxon>
        <taxon>Symbiodiniaceae</taxon>
        <taxon>Durusdinium</taxon>
    </lineage>
</organism>
<evidence type="ECO:0000313" key="2">
    <source>
        <dbReference type="Proteomes" id="UP001642464"/>
    </source>
</evidence>
<sequence>MRRSCFETLLGLSSHRVDRLGMVDSRFGQRPTKPSPLRASVDSFCMLLYNSVAEPLPNKMVRVGPARRKKMVDSDTDQWGEGGVTYHSDFDVDQDEDLKEYLGNNATFLFQMCSTGGFAVPQL</sequence>
<dbReference type="Proteomes" id="UP001642464">
    <property type="component" value="Unassembled WGS sequence"/>
</dbReference>
<keyword evidence="2" id="KW-1185">Reference proteome</keyword>
<evidence type="ECO:0000313" key="1">
    <source>
        <dbReference type="EMBL" id="CAK9098053.1"/>
    </source>
</evidence>
<name>A0ABP0RCI8_9DINO</name>